<comment type="caution">
    <text evidence="1">The sequence shown here is derived from an EMBL/GenBank/DDBJ whole genome shotgun (WGS) entry which is preliminary data.</text>
</comment>
<sequence>GVPVRPPFAAVSIAKTPPCAIFSSAPSHCWWVPFCHRVLRMSSPYAASLHRHTVASTLLFVVGTVTLAGK</sequence>
<dbReference type="EMBL" id="CATNWA010019958">
    <property type="protein sequence ID" value="CAI9615997.1"/>
    <property type="molecule type" value="Genomic_DNA"/>
</dbReference>
<reference evidence="1" key="1">
    <citation type="submission" date="2023-05" db="EMBL/GenBank/DDBJ databases">
        <authorList>
            <person name="Stuckert A."/>
        </authorList>
    </citation>
    <scope>NUCLEOTIDE SEQUENCE</scope>
</reference>
<gene>
    <name evidence="1" type="ORF">SPARVUS_LOCUS15314737</name>
</gene>
<feature type="non-terminal residue" evidence="1">
    <location>
        <position position="1"/>
    </location>
</feature>
<evidence type="ECO:0000313" key="2">
    <source>
        <dbReference type="Proteomes" id="UP001162483"/>
    </source>
</evidence>
<protein>
    <submittedName>
        <fullName evidence="1">Uncharacterized protein</fullName>
    </submittedName>
</protein>
<name>A0ABN9H5N7_9NEOB</name>
<dbReference type="Proteomes" id="UP001162483">
    <property type="component" value="Unassembled WGS sequence"/>
</dbReference>
<proteinExistence type="predicted"/>
<organism evidence="1 2">
    <name type="scientific">Staurois parvus</name>
    <dbReference type="NCBI Taxonomy" id="386267"/>
    <lineage>
        <taxon>Eukaryota</taxon>
        <taxon>Metazoa</taxon>
        <taxon>Chordata</taxon>
        <taxon>Craniata</taxon>
        <taxon>Vertebrata</taxon>
        <taxon>Euteleostomi</taxon>
        <taxon>Amphibia</taxon>
        <taxon>Batrachia</taxon>
        <taxon>Anura</taxon>
        <taxon>Neobatrachia</taxon>
        <taxon>Ranoidea</taxon>
        <taxon>Ranidae</taxon>
        <taxon>Staurois</taxon>
    </lineage>
</organism>
<evidence type="ECO:0000313" key="1">
    <source>
        <dbReference type="EMBL" id="CAI9615997.1"/>
    </source>
</evidence>
<accession>A0ABN9H5N7</accession>
<keyword evidence="2" id="KW-1185">Reference proteome</keyword>